<gene>
    <name evidence="2" type="ORF">EZS28_022046</name>
</gene>
<accession>A0A5J4VJ20</accession>
<protein>
    <submittedName>
        <fullName evidence="2">Uncharacterized protein</fullName>
    </submittedName>
</protein>
<evidence type="ECO:0000256" key="1">
    <source>
        <dbReference type="SAM" id="MobiDB-lite"/>
    </source>
</evidence>
<organism evidence="2 3">
    <name type="scientific">Streblomastix strix</name>
    <dbReference type="NCBI Taxonomy" id="222440"/>
    <lineage>
        <taxon>Eukaryota</taxon>
        <taxon>Metamonada</taxon>
        <taxon>Preaxostyla</taxon>
        <taxon>Oxymonadida</taxon>
        <taxon>Streblomastigidae</taxon>
        <taxon>Streblomastix</taxon>
    </lineage>
</organism>
<evidence type="ECO:0000313" key="3">
    <source>
        <dbReference type="Proteomes" id="UP000324800"/>
    </source>
</evidence>
<evidence type="ECO:0000313" key="2">
    <source>
        <dbReference type="EMBL" id="KAA6382426.1"/>
    </source>
</evidence>
<dbReference type="AlphaFoldDB" id="A0A5J4VJ20"/>
<feature type="non-terminal residue" evidence="2">
    <location>
        <position position="286"/>
    </location>
</feature>
<feature type="compositionally biased region" description="Polar residues" evidence="1">
    <location>
        <begin position="84"/>
        <end position="102"/>
    </location>
</feature>
<reference evidence="2 3" key="1">
    <citation type="submission" date="2019-03" db="EMBL/GenBank/DDBJ databases">
        <title>Single cell metagenomics reveals metabolic interactions within the superorganism composed of flagellate Streblomastix strix and complex community of Bacteroidetes bacteria on its surface.</title>
        <authorList>
            <person name="Treitli S.C."/>
            <person name="Kolisko M."/>
            <person name="Husnik F."/>
            <person name="Keeling P."/>
            <person name="Hampl V."/>
        </authorList>
    </citation>
    <scope>NUCLEOTIDE SEQUENCE [LARGE SCALE GENOMIC DNA]</scope>
    <source>
        <strain evidence="2">ST1C</strain>
    </source>
</reference>
<feature type="region of interest" description="Disordered" evidence="1">
    <location>
        <begin position="77"/>
        <end position="103"/>
    </location>
</feature>
<dbReference type="Proteomes" id="UP000324800">
    <property type="component" value="Unassembled WGS sequence"/>
</dbReference>
<dbReference type="EMBL" id="SNRW01006791">
    <property type="protein sequence ID" value="KAA6382426.1"/>
    <property type="molecule type" value="Genomic_DNA"/>
</dbReference>
<proteinExistence type="predicted"/>
<sequence>MKKDCKKSLNGENEIPCKFHRISELSTTITQERWHSFKAIQQDKVMKYIIERLEHIDISEHAGSEGDIQVEVDDNKEQADPNYDSLNPSNISNGYQSDSLGSSVKAARSGSGSLALKQVESKFALNKSQLQRICRYSLQASPFHETFKRKIDKITEDRDRKQLSCIQHQSGFSCGSIGKTYGQNFRNSSNSQSPTSCVPHTRRDKQDTRLIVRINNLMRLFTTPRSLRSGTSCTQNSPINRHICHQIEQNVEVDCQPAVRQQVNRTRLSAVWLDERTMIASPSNSN</sequence>
<name>A0A5J4VJ20_9EUKA</name>
<comment type="caution">
    <text evidence="2">The sequence shown here is derived from an EMBL/GenBank/DDBJ whole genome shotgun (WGS) entry which is preliminary data.</text>
</comment>